<evidence type="ECO:0000256" key="5">
    <source>
        <dbReference type="ARBA" id="ARBA00022898"/>
    </source>
</evidence>
<dbReference type="InParanoid" id="A0A1Y2E3R4"/>
<comment type="caution">
    <text evidence="7">The sequence shown here is derived from an EMBL/GenBank/DDBJ whole genome shotgun (WGS) entry which is preliminary data.</text>
</comment>
<dbReference type="InterPro" id="IPR001544">
    <property type="entry name" value="Aminotrans_IV"/>
</dbReference>
<dbReference type="AlphaFoldDB" id="A0A1Y2E3R4"/>
<keyword evidence="4 7" id="KW-0808">Transferase</keyword>
<dbReference type="Gene3D" id="3.30.470.10">
    <property type="match status" value="2"/>
</dbReference>
<evidence type="ECO:0000256" key="3">
    <source>
        <dbReference type="ARBA" id="ARBA00022576"/>
    </source>
</evidence>
<dbReference type="PANTHER" id="PTHR42825">
    <property type="entry name" value="AMINO ACID AMINOTRANSFERASE"/>
    <property type="match status" value="1"/>
</dbReference>
<dbReference type="GeneID" id="63778164"/>
<feature type="modified residue" description="N6-(pyridoxal phosphate)lysine" evidence="6">
    <location>
        <position position="205"/>
    </location>
</feature>
<evidence type="ECO:0000256" key="2">
    <source>
        <dbReference type="ARBA" id="ARBA00009320"/>
    </source>
</evidence>
<evidence type="ECO:0000313" key="8">
    <source>
        <dbReference type="Proteomes" id="UP000193689"/>
    </source>
</evidence>
<dbReference type="InterPro" id="IPR043132">
    <property type="entry name" value="BCAT-like_C"/>
</dbReference>
<evidence type="ECO:0000313" key="7">
    <source>
        <dbReference type="EMBL" id="ORY66087.1"/>
    </source>
</evidence>
<organism evidence="7 8">
    <name type="scientific">Pseudomassariella vexata</name>
    <dbReference type="NCBI Taxonomy" id="1141098"/>
    <lineage>
        <taxon>Eukaryota</taxon>
        <taxon>Fungi</taxon>
        <taxon>Dikarya</taxon>
        <taxon>Ascomycota</taxon>
        <taxon>Pezizomycotina</taxon>
        <taxon>Sordariomycetes</taxon>
        <taxon>Xylariomycetidae</taxon>
        <taxon>Amphisphaeriales</taxon>
        <taxon>Pseudomassariaceae</taxon>
        <taxon>Pseudomassariella</taxon>
    </lineage>
</organism>
<dbReference type="Proteomes" id="UP000193689">
    <property type="component" value="Unassembled WGS sequence"/>
</dbReference>
<proteinExistence type="inferred from homology"/>
<dbReference type="InterPro" id="IPR043131">
    <property type="entry name" value="BCAT-like_N"/>
</dbReference>
<evidence type="ECO:0000256" key="4">
    <source>
        <dbReference type="ARBA" id="ARBA00022679"/>
    </source>
</evidence>
<comment type="similarity">
    <text evidence="2">Belongs to the class-IV pyridoxal-phosphate-dependent aminotransferase family.</text>
</comment>
<dbReference type="PIRSF" id="PIRSF006468">
    <property type="entry name" value="BCAT1"/>
    <property type="match status" value="1"/>
</dbReference>
<dbReference type="Gene3D" id="3.20.10.10">
    <property type="entry name" value="D-amino Acid Aminotransferase, subunit A, domain 2"/>
    <property type="match status" value="1"/>
</dbReference>
<dbReference type="OrthoDB" id="409992at2759"/>
<dbReference type="InterPro" id="IPR036038">
    <property type="entry name" value="Aminotransferase-like"/>
</dbReference>
<comment type="cofactor">
    <cofactor evidence="1">
        <name>pyridoxal 5'-phosphate</name>
        <dbReference type="ChEBI" id="CHEBI:597326"/>
    </cofactor>
</comment>
<sequence>MPSPVANTTAPRARFYAFGGSFGGLDFEPTYNFPTTNIISPFPPPPVNTIDWSNVGFRVREVALHYSVHTKKWTPPQFVADPYIRIHGMAPALNYGQQAYEGRKPSARPEYISCPPVPVEHFVNAVKATVSLNAEYVPPHETGAARYIRPQIYGSSGQLGLSPPEEYMFCVYVLPTGVYHGTHPVDALILDDFDRAAPNGTGSAKVGGNYAPVLRWSDKARTEGYGITLHLNSATHSEVDEFSTSGFIGALVDGDNVTLVVPDSKNVIKSVTADSITDIGKSFGWNLERRSIKYTELPNFSEVMAAGTTAALVPIRTISRCIDPSSPDSISAAVKQHPRLSSDKQAEKVNYIEESQEDAGPVCLKLLTQLKAIQLGKAKDEFGWCAPVTAEDGAKITGVPKATKGDGQTVDQLD</sequence>
<dbReference type="GO" id="GO:0009081">
    <property type="term" value="P:branched-chain amino acid metabolic process"/>
    <property type="evidence" value="ECO:0007669"/>
    <property type="project" value="InterPro"/>
</dbReference>
<dbReference type="RefSeq" id="XP_040717051.1">
    <property type="nucleotide sequence ID" value="XM_040861952.1"/>
</dbReference>
<dbReference type="SUPFAM" id="SSF56752">
    <property type="entry name" value="D-aminoacid aminotransferase-like PLP-dependent enzymes"/>
    <property type="match status" value="1"/>
</dbReference>
<protein>
    <submittedName>
        <fullName evidence="7">Aminotransferase</fullName>
    </submittedName>
</protein>
<dbReference type="InterPro" id="IPR005786">
    <property type="entry name" value="B_amino_transII"/>
</dbReference>
<evidence type="ECO:0000256" key="6">
    <source>
        <dbReference type="PIRSR" id="PIRSR006468-1"/>
    </source>
</evidence>
<keyword evidence="8" id="KW-1185">Reference proteome</keyword>
<dbReference type="EMBL" id="MCFJ01000005">
    <property type="protein sequence ID" value="ORY66087.1"/>
    <property type="molecule type" value="Genomic_DNA"/>
</dbReference>
<keyword evidence="3 7" id="KW-0032">Aminotransferase</keyword>
<evidence type="ECO:0000256" key="1">
    <source>
        <dbReference type="ARBA" id="ARBA00001933"/>
    </source>
</evidence>
<dbReference type="Pfam" id="PF01063">
    <property type="entry name" value="Aminotran_4"/>
    <property type="match status" value="1"/>
</dbReference>
<dbReference type="STRING" id="1141098.A0A1Y2E3R4"/>
<keyword evidence="5" id="KW-0663">Pyridoxal phosphate</keyword>
<accession>A0A1Y2E3R4</accession>
<dbReference type="PANTHER" id="PTHR42825:SF2">
    <property type="entry name" value="BRANCHED-CHAIN-AMINO-ACID AMINOTRANSFERASE 3, CHLOROPLASTIC-RELATED"/>
    <property type="match status" value="1"/>
</dbReference>
<dbReference type="GO" id="GO:0004084">
    <property type="term" value="F:branched-chain-amino-acid transaminase activity"/>
    <property type="evidence" value="ECO:0007669"/>
    <property type="project" value="InterPro"/>
</dbReference>
<name>A0A1Y2E3R4_9PEZI</name>
<gene>
    <name evidence="7" type="ORF">BCR38DRAFT_456728</name>
</gene>
<reference evidence="7 8" key="1">
    <citation type="submission" date="2016-07" db="EMBL/GenBank/DDBJ databases">
        <title>Pervasive Adenine N6-methylation of Active Genes in Fungi.</title>
        <authorList>
            <consortium name="DOE Joint Genome Institute"/>
            <person name="Mondo S.J."/>
            <person name="Dannebaum R.O."/>
            <person name="Kuo R.C."/>
            <person name="Labutti K."/>
            <person name="Haridas S."/>
            <person name="Kuo A."/>
            <person name="Salamov A."/>
            <person name="Ahrendt S.R."/>
            <person name="Lipzen A."/>
            <person name="Sullivan W."/>
            <person name="Andreopoulos W.B."/>
            <person name="Clum A."/>
            <person name="Lindquist E."/>
            <person name="Daum C."/>
            <person name="Ramamoorthy G.K."/>
            <person name="Gryganskyi A."/>
            <person name="Culley D."/>
            <person name="Magnuson J.K."/>
            <person name="James T.Y."/>
            <person name="O'Malley M.A."/>
            <person name="Stajich J.E."/>
            <person name="Spatafora J.W."/>
            <person name="Visel A."/>
            <person name="Grigoriev I.V."/>
        </authorList>
    </citation>
    <scope>NUCLEOTIDE SEQUENCE [LARGE SCALE GENOMIC DNA]</scope>
    <source>
        <strain evidence="7 8">CBS 129021</strain>
    </source>
</reference>